<sequence length="92" mass="10850">MSANYKIIHVERKGAACTSLPNCVFCRFATLLFSILQYLKQIMFYFFLKRNLILLKWGWISAIGGDRMHSRSAKHYRFNLFLNGFAFLITFE</sequence>
<proteinExistence type="predicted"/>
<evidence type="ECO:0000256" key="1">
    <source>
        <dbReference type="SAM" id="Phobius"/>
    </source>
</evidence>
<organism evidence="2 3">
    <name type="scientific">Kingella denitrificans ATCC 33394</name>
    <dbReference type="NCBI Taxonomy" id="888741"/>
    <lineage>
        <taxon>Bacteria</taxon>
        <taxon>Pseudomonadati</taxon>
        <taxon>Pseudomonadota</taxon>
        <taxon>Betaproteobacteria</taxon>
        <taxon>Neisseriales</taxon>
        <taxon>Neisseriaceae</taxon>
        <taxon>Kingella</taxon>
    </lineage>
</organism>
<keyword evidence="1" id="KW-0472">Membrane</keyword>
<protein>
    <submittedName>
        <fullName evidence="2">Uncharacterized protein</fullName>
    </submittedName>
</protein>
<dbReference type="Proteomes" id="UP000004088">
    <property type="component" value="Unassembled WGS sequence"/>
</dbReference>
<evidence type="ECO:0000313" key="2">
    <source>
        <dbReference type="EMBL" id="EGC17169.1"/>
    </source>
</evidence>
<keyword evidence="1" id="KW-0812">Transmembrane</keyword>
<comment type="caution">
    <text evidence="2">The sequence shown here is derived from an EMBL/GenBank/DDBJ whole genome shotgun (WGS) entry which is preliminary data.</text>
</comment>
<gene>
    <name evidence="2" type="ORF">HMPREF9098_1424</name>
</gene>
<keyword evidence="1" id="KW-1133">Transmembrane helix</keyword>
<dbReference type="AlphaFoldDB" id="F0EZZ0"/>
<dbReference type="HOGENOM" id="CLU_2409362_0_0_4"/>
<reference evidence="2 3" key="1">
    <citation type="submission" date="2011-01" db="EMBL/GenBank/DDBJ databases">
        <authorList>
            <person name="Muzny D."/>
            <person name="Qin X."/>
            <person name="Deng J."/>
            <person name="Jiang H."/>
            <person name="Liu Y."/>
            <person name="Qu J."/>
            <person name="Song X.-Z."/>
            <person name="Zhang L."/>
            <person name="Thornton R."/>
            <person name="Coyle M."/>
            <person name="Francisco L."/>
            <person name="Jackson L."/>
            <person name="Javaid M."/>
            <person name="Korchina V."/>
            <person name="Kovar C."/>
            <person name="Mata R."/>
            <person name="Mathew T."/>
            <person name="Ngo R."/>
            <person name="Nguyen L."/>
            <person name="Nguyen N."/>
            <person name="Okwuonu G."/>
            <person name="Ongeri F."/>
            <person name="Pham C."/>
            <person name="Simmons D."/>
            <person name="Wilczek-Boney K."/>
            <person name="Hale W."/>
            <person name="Jakkamsetti A."/>
            <person name="Pham P."/>
            <person name="Ruth R."/>
            <person name="San Lucas F."/>
            <person name="Warren J."/>
            <person name="Zhang J."/>
            <person name="Zhao Z."/>
            <person name="Zhou C."/>
            <person name="Zhu D."/>
            <person name="Lee S."/>
            <person name="Bess C."/>
            <person name="Blankenburg K."/>
            <person name="Forbes L."/>
            <person name="Fu Q."/>
            <person name="Gubbala S."/>
            <person name="Hirani K."/>
            <person name="Jayaseelan J.C."/>
            <person name="Lara F."/>
            <person name="Munidasa M."/>
            <person name="Palculict T."/>
            <person name="Patil S."/>
            <person name="Pu L.-L."/>
            <person name="Saada N."/>
            <person name="Tang L."/>
            <person name="Weissenberger G."/>
            <person name="Zhu Y."/>
            <person name="Hemphill L."/>
            <person name="Shang Y."/>
            <person name="Youmans B."/>
            <person name="Ayvaz T."/>
            <person name="Ross M."/>
            <person name="Santibanez J."/>
            <person name="Aqrawi P."/>
            <person name="Gross S."/>
            <person name="Joshi V."/>
            <person name="Fowler G."/>
            <person name="Nazareth L."/>
            <person name="Reid J."/>
            <person name="Worley K."/>
            <person name="Petrosino J."/>
            <person name="Highlander S."/>
            <person name="Gibbs R."/>
        </authorList>
    </citation>
    <scope>NUCLEOTIDE SEQUENCE [LARGE SCALE GENOMIC DNA]</scope>
    <source>
        <strain evidence="2 3">ATCC 33394</strain>
    </source>
</reference>
<accession>F0EZZ0</accession>
<evidence type="ECO:0000313" key="3">
    <source>
        <dbReference type="Proteomes" id="UP000004088"/>
    </source>
</evidence>
<dbReference type="STRING" id="888741.HMPREF9098_1424"/>
<keyword evidence="3" id="KW-1185">Reference proteome</keyword>
<name>F0EZZ0_9NEIS</name>
<feature type="transmembrane region" description="Helical" evidence="1">
    <location>
        <begin position="28"/>
        <end position="48"/>
    </location>
</feature>
<dbReference type="EMBL" id="AEWV01000022">
    <property type="protein sequence ID" value="EGC17169.1"/>
    <property type="molecule type" value="Genomic_DNA"/>
</dbReference>